<reference evidence="20 21" key="2">
    <citation type="submission" date="2018-08" db="EMBL/GenBank/DDBJ databases">
        <authorList>
            <person name="Laetsch R D."/>
            <person name="Stevens L."/>
            <person name="Kumar S."/>
            <person name="Blaxter L. M."/>
        </authorList>
    </citation>
    <scope>NUCLEOTIDE SEQUENCE [LARGE SCALE GENOMIC DNA]</scope>
</reference>
<dbReference type="InterPro" id="IPR000794">
    <property type="entry name" value="Beta-ketoacyl_synthase"/>
</dbReference>
<keyword evidence="8 15" id="KW-0547">Nucleotide-binding</keyword>
<dbReference type="Gene3D" id="3.40.50.300">
    <property type="entry name" value="P-loop containing nucleotide triphosphate hydrolases"/>
    <property type="match status" value="2"/>
</dbReference>
<evidence type="ECO:0000256" key="2">
    <source>
        <dbReference type="ARBA" id="ARBA00008467"/>
    </source>
</evidence>
<dbReference type="Proteomes" id="UP000271087">
    <property type="component" value="Unassembled WGS sequence"/>
</dbReference>
<dbReference type="Gene3D" id="1.10.150.20">
    <property type="entry name" value="5' to 3' exonuclease, C-terminal subdomain"/>
    <property type="match status" value="1"/>
</dbReference>
<keyword evidence="15" id="KW-0132">Cell division</keyword>
<dbReference type="STRING" id="42157.A0A182DXM0"/>
<dbReference type="GO" id="GO:0006281">
    <property type="term" value="P:DNA repair"/>
    <property type="evidence" value="ECO:0007669"/>
    <property type="project" value="UniProtKB-ARBA"/>
</dbReference>
<comment type="similarity">
    <text evidence="16">Belongs to the Mrp/NBP35 ATP-binding proteins family. NUBP1/NBP35 subfamily.</text>
</comment>
<keyword evidence="13 15" id="KW-0413">Isomerase</keyword>
<dbReference type="PROSITE" id="PS00674">
    <property type="entry name" value="AAA"/>
    <property type="match status" value="1"/>
</dbReference>
<dbReference type="GO" id="GO:0008568">
    <property type="term" value="F:microtubule severing ATPase activity"/>
    <property type="evidence" value="ECO:0007669"/>
    <property type="project" value="UniProtKB-EC"/>
</dbReference>
<comment type="subcellular location">
    <subcellularLocation>
        <location evidence="1">Cytoplasm</location>
        <location evidence="1">Cytoskeleton</location>
    </subcellularLocation>
    <subcellularLocation>
        <location evidence="15">Cytoplasm</location>
    </subcellularLocation>
    <subcellularLocation>
        <location evidence="15">Cytoplasm</location>
        <location evidence="15">Cytoskeleton</location>
        <location evidence="15">Microtubule organizing center</location>
        <location evidence="15">Centrosome</location>
    </subcellularLocation>
    <subcellularLocation>
        <location evidence="15">Cytoplasm</location>
        <location evidence="15">Cytoskeleton</location>
        <location evidence="15">Spindle pole</location>
    </subcellularLocation>
    <subcellularLocation>
        <location evidence="15">Cytoplasm</location>
        <location evidence="15">Cytoskeleton</location>
        <location evidence="15">Spindle</location>
    </subcellularLocation>
    <text evidence="15">Predominantly cytoplasmic. Also localized to the interphase centrosome and the mitotic spindle poles. Enhanced recruitment to the mitotic spindle poles requires microtubules and interaction with KATNB1.</text>
</comment>
<dbReference type="PROSITE" id="PS52004">
    <property type="entry name" value="KS3_2"/>
    <property type="match status" value="1"/>
</dbReference>
<dbReference type="InterPro" id="IPR019591">
    <property type="entry name" value="Mrp/NBP35_ATP-bd"/>
</dbReference>
<feature type="region of interest" description="Disordered" evidence="18">
    <location>
        <begin position="224"/>
        <end position="308"/>
    </location>
</feature>
<evidence type="ECO:0000256" key="9">
    <source>
        <dbReference type="ARBA" id="ARBA00022840"/>
    </source>
</evidence>
<evidence type="ECO:0000256" key="10">
    <source>
        <dbReference type="ARBA" id="ARBA00023004"/>
    </source>
</evidence>
<evidence type="ECO:0000313" key="20">
    <source>
        <dbReference type="EMBL" id="VDK62061.1"/>
    </source>
</evidence>
<dbReference type="InterPro" id="IPR033756">
    <property type="entry name" value="YlxH/NBP35"/>
</dbReference>
<name>A0A182DXM0_ONCOC</name>
<dbReference type="InterPro" id="IPR016039">
    <property type="entry name" value="Thiolase-like"/>
</dbReference>
<evidence type="ECO:0000256" key="18">
    <source>
        <dbReference type="SAM" id="MobiDB-lite"/>
    </source>
</evidence>
<evidence type="ECO:0000256" key="4">
    <source>
        <dbReference type="ARBA" id="ARBA00022490"/>
    </source>
</evidence>
<dbReference type="CDD" id="cd02037">
    <property type="entry name" value="Mrp_NBP35"/>
    <property type="match status" value="1"/>
</dbReference>
<dbReference type="GO" id="GO:0016226">
    <property type="term" value="P:iron-sulfur cluster assembly"/>
    <property type="evidence" value="ECO:0007669"/>
    <property type="project" value="UniProtKB-UniRule"/>
</dbReference>
<dbReference type="EC" id="5.6.1.1" evidence="15"/>
<evidence type="ECO:0000256" key="15">
    <source>
        <dbReference type="HAMAP-Rule" id="MF_03023"/>
    </source>
</evidence>
<keyword evidence="21" id="KW-1185">Reference proteome</keyword>
<dbReference type="Pfam" id="PF00109">
    <property type="entry name" value="ketoacyl-synt"/>
    <property type="match status" value="1"/>
</dbReference>
<keyword evidence="5 17" id="KW-0808">Transferase</keyword>
<evidence type="ECO:0000256" key="5">
    <source>
        <dbReference type="ARBA" id="ARBA00022679"/>
    </source>
</evidence>
<comment type="similarity">
    <text evidence="15">Belongs to the AAA ATPase family. Katanin p60 subunit A1 subfamily.</text>
</comment>
<feature type="binding site" evidence="16">
    <location>
        <position position="1055"/>
    </location>
    <ligand>
        <name>[4Fe-4S] cluster</name>
        <dbReference type="ChEBI" id="CHEBI:49883"/>
        <label>2</label>
        <note>ligand shared with heterodimeric partner</note>
    </ligand>
</feature>
<dbReference type="Gene3D" id="3.40.50.10130">
    <property type="match status" value="1"/>
</dbReference>
<dbReference type="SUPFAM" id="SSF52980">
    <property type="entry name" value="Restriction endonuclease-like"/>
    <property type="match status" value="1"/>
</dbReference>
<dbReference type="HAMAP" id="MF_02040">
    <property type="entry name" value="Mrp_NBP35"/>
    <property type="match status" value="1"/>
</dbReference>
<keyword evidence="15" id="KW-0131">Cell cycle</keyword>
<dbReference type="InterPro" id="IPR003959">
    <property type="entry name" value="ATPase_AAA_core"/>
</dbReference>
<dbReference type="InterPro" id="IPR028601">
    <property type="entry name" value="NUBP1/Nbp35"/>
</dbReference>
<dbReference type="GO" id="GO:0005524">
    <property type="term" value="F:ATP binding"/>
    <property type="evidence" value="ECO:0007669"/>
    <property type="project" value="UniProtKB-KW"/>
</dbReference>
<evidence type="ECO:0000313" key="22">
    <source>
        <dbReference type="WBParaSite" id="nOo.2.0.1.t00399-RA"/>
    </source>
</evidence>
<keyword evidence="11 16" id="KW-0411">Iron-sulfur</keyword>
<sequence>MGDRWQSARKVGPACEEMGGVAIAHWLSLDDGMNAKRLMIGKSCPACIALWGWDIDFHSLISYSISCLQSAFLRFPGKSCEMFCFDRLVLIFVLAPIFDDWLPPEWHMDRLPKQRTIVKKAQMEWEISESYRAAKEAALRRKYDQSALFLRTALSLIERRLNSISVDDPNKDQLVKVKSVLKLNVERMNGIADVVSQMRQMAGVTISSSPIDAPPSDPDVWPLPPLTKKTSAIPSPKSAAKKQTYSRVDNKTKKSSVGKSPCTSAGCRNITKRANSLGRASMSELSEVTPKEEGDNNSNEKGGNEKVFDDRGFDKELVEIIERDIMQKRPDVHWNDIAGLDEAKKLLKEAVILPSVMPNFFKGIRRPWRGVCMVGPPGTGKTMLAKAVATESQTTFFCVSSATLTSKYRGDSEKLVQLLFKMARFYAPSTIFIDEIDSLCSRRGADSEHEASRRVKSELLTQMDGCSPDVSRVLVLAATNFPWDLDEALRRRLEKRIYIPLPDKTNRFQLLKLALAEVSIDEEVNLETVADSLDGYSGADITNVCREAAMMSMRVRIANLTAEEIKALKQEEVDLPITSNDFSQAIQNTSPSVSSTDVQNEIVSGMEISNPNKSGAALLNSKLVINRKRQEGNPVLKYIRNVPFEWADIKADFEAGKEMGILYLSLKWHKLHPNYIETRINSDGIGYAIKVLLVLVNVEPRHILRELNLFCYRTGWTLMLCYSAEEAAEYLENLHISRNRNEQSVVNAMQERKRKRLCLSDDDSKLQQAIKFLSVIRSLTVSDAQRLIATFGNIQKIANADIDRLLLCPGLAMNDIPENANENCPGATSADAGKATSCAGCPNQVLCASGETKKLDADLSAIADRLKNVKHKILILSGKGGVGKSAVAANLARALAKNDKIQVGLLDVDICGPSQARIMGVEQESVHESGDGWCPIVVKDNLIMMSIAFLLQNKSEAVIWRGARKNTLIKQFLKDVDWGSLDYLLIDTPPGTSDEHISIVQFLLQAGSVDGAIVITTPQEISLLDVRKEINFCRRTKINILGVIENMSSFICPCCSKLSQLFPRTTGGAETMCSELSVPLLVSLPFDGRMAGCADAGEDYFEKYYDSPVAKEFEKLAQLISSDVINSMKRVVITGIGIVSPFGVGKRLLFDNLLANNVALQHDEKLKIIVGRVSKYGENGLDLTSWSSRELKRMSRGSVLAVVAAEEAVKDAGLKECHMEETGVNVGMGIADLELIYDVGKQIAEGKGRRVTPFFIPRILTNMPAGHVSIKFGMRGPQLSSCTACATGLHSVGDSATFIRMGRAKRMLAGATEACVNSIAVIGFSQMRALTMTCSRPFDKRRDGFVLSEGAAILVLEEMEEALKRKANIYAEVLGYGVAGDAYHLTVPSEDGIGAFLSMERCLTDSSINPEQVTYVNAHATSTVLGDRFESLAIARLFPGHIGHTLAAAGAIETAITAMCVKESKLVGNVGLEESDIKENLRFLKQSEGWNNERVALVNSFGFGGSHATLCLSAIEKP</sequence>
<dbReference type="GO" id="GO:0005874">
    <property type="term" value="C:microtubule"/>
    <property type="evidence" value="ECO:0007669"/>
    <property type="project" value="UniProtKB-KW"/>
</dbReference>
<dbReference type="InterPro" id="IPR028596">
    <property type="entry name" value="KATNA1"/>
</dbReference>
<dbReference type="InterPro" id="IPR050304">
    <property type="entry name" value="MT-severing_AAA_ATPase"/>
</dbReference>
<evidence type="ECO:0000256" key="6">
    <source>
        <dbReference type="ARBA" id="ARBA00022701"/>
    </source>
</evidence>
<dbReference type="FunFam" id="3.40.50.300:FF:000159">
    <property type="entry name" value="Katanin p60 ATPase-containing subunit A1"/>
    <property type="match status" value="1"/>
</dbReference>
<accession>A0A182DXM0</accession>
<comment type="function">
    <text evidence="15">Catalytic subunit of a complex which severs microtubules in an ATP-dependent manner. Microtubule severing may promote rapid reorganization of cellular microtubule arrays and the release of microtubules from the centrosome following nucleation.</text>
</comment>
<dbReference type="PROSITE" id="PS01215">
    <property type="entry name" value="MRP"/>
    <property type="match status" value="1"/>
</dbReference>
<dbReference type="InterPro" id="IPR003960">
    <property type="entry name" value="ATPase_AAA_CS"/>
</dbReference>
<evidence type="ECO:0000256" key="16">
    <source>
        <dbReference type="HAMAP-Rule" id="MF_03038"/>
    </source>
</evidence>
<dbReference type="InterPro" id="IPR010994">
    <property type="entry name" value="RuvA_2-like"/>
</dbReference>
<dbReference type="WBParaSite" id="nOo.2.0.1.t00399-RA">
    <property type="protein sequence ID" value="nOo.2.0.1.t00399-RA"/>
    <property type="gene ID" value="nOo.2.0.1.g00399"/>
</dbReference>
<dbReference type="EMBL" id="UYRW01000038">
    <property type="protein sequence ID" value="VDK62061.1"/>
    <property type="molecule type" value="Genomic_DNA"/>
</dbReference>
<dbReference type="GO" id="GO:0005737">
    <property type="term" value="C:cytoplasm"/>
    <property type="evidence" value="ECO:0007669"/>
    <property type="project" value="UniProtKB-SubCell"/>
</dbReference>
<comment type="function">
    <text evidence="14">Component of the cytosolic iron-sulfur (Fe/S) protein assembly (CIA) machinery. Required for maturation of extramitochondrial Fe-S proteins. The NUBP1-NUBP2 heterotetramer forms a Fe-S scaffold complex, mediating the de novo assembly of an Fe-S cluster and its transfer to target apoproteins. Regulates cilium formation and structure.</text>
</comment>
<evidence type="ECO:0000256" key="13">
    <source>
        <dbReference type="ARBA" id="ARBA00023235"/>
    </source>
</evidence>
<keyword evidence="15" id="KW-0498">Mitosis</keyword>
<comment type="activity regulation">
    <text evidence="15">ATPase activity is stimulated by microtubules, which promote homooligomerization. ATP-dependent microtubule severing is stimulated by interaction with KATNB1.</text>
</comment>
<dbReference type="Gene3D" id="1.20.58.80">
    <property type="entry name" value="Phosphotransferase system, lactose/cellobiose-type IIA subunit"/>
    <property type="match status" value="1"/>
</dbReference>
<dbReference type="GO" id="GO:0008017">
    <property type="term" value="F:microtubule binding"/>
    <property type="evidence" value="ECO:0007669"/>
    <property type="project" value="UniProtKB-UniRule"/>
</dbReference>
<keyword evidence="10 16" id="KW-0408">Iron</keyword>
<keyword evidence="6 15" id="KW-0493">Microtubule</keyword>
<dbReference type="FunFam" id="3.40.50.300:FF:002354">
    <property type="entry name" value="Cytosolic Fe-S cluster assembly factor NUBP1 homolog"/>
    <property type="match status" value="1"/>
</dbReference>
<feature type="binding site" evidence="16">
    <location>
        <position position="838"/>
    </location>
    <ligand>
        <name>[4Fe-4S] cluster</name>
        <dbReference type="ChEBI" id="CHEBI:49883"/>
        <label>1</label>
    </ligand>
</feature>
<keyword evidence="12 15" id="KW-0206">Cytoskeleton</keyword>
<reference evidence="22" key="1">
    <citation type="submission" date="2016-06" db="UniProtKB">
        <authorList>
            <consortium name="WormBaseParasite"/>
        </authorList>
    </citation>
    <scope>IDENTIFICATION</scope>
</reference>
<dbReference type="CDD" id="cd22325">
    <property type="entry name" value="ERCC1_C-like"/>
    <property type="match status" value="1"/>
</dbReference>
<dbReference type="GO" id="GO:0140663">
    <property type="term" value="F:ATP-dependent FeS chaperone activity"/>
    <property type="evidence" value="ECO:0007669"/>
    <property type="project" value="InterPro"/>
</dbReference>
<dbReference type="OrthoDB" id="5334845at2759"/>
<evidence type="ECO:0000256" key="3">
    <source>
        <dbReference type="ARBA" id="ARBA00022485"/>
    </source>
</evidence>
<dbReference type="SUPFAM" id="SSF53901">
    <property type="entry name" value="Thiolase-like"/>
    <property type="match status" value="1"/>
</dbReference>
<keyword evidence="7 16" id="KW-0479">Metal-binding</keyword>
<dbReference type="HAMAP" id="MF_03023">
    <property type="entry name" value="Katanin_p60_A1"/>
    <property type="match status" value="1"/>
</dbReference>
<evidence type="ECO:0000256" key="11">
    <source>
        <dbReference type="ARBA" id="ARBA00023014"/>
    </source>
</evidence>
<feature type="binding site" evidence="15">
    <location>
        <begin position="375"/>
        <end position="382"/>
    </location>
    <ligand>
        <name>ATP</name>
        <dbReference type="ChEBI" id="CHEBI:30616"/>
    </ligand>
</feature>
<dbReference type="PANTHER" id="PTHR23074">
    <property type="entry name" value="AAA DOMAIN-CONTAINING"/>
    <property type="match status" value="1"/>
</dbReference>
<dbReference type="Gene3D" id="3.40.47.10">
    <property type="match status" value="1"/>
</dbReference>
<evidence type="ECO:0000256" key="14">
    <source>
        <dbReference type="ARBA" id="ARBA00058815"/>
    </source>
</evidence>
<dbReference type="PANTHER" id="PTHR23074:SF19">
    <property type="entry name" value="KATANIN P60 ATPASE-CONTAINING SUBUNIT A1"/>
    <property type="match status" value="1"/>
</dbReference>
<organism evidence="22">
    <name type="scientific">Onchocerca ochengi</name>
    <name type="common">Filarial nematode worm</name>
    <dbReference type="NCBI Taxonomy" id="42157"/>
    <lineage>
        <taxon>Eukaryota</taxon>
        <taxon>Metazoa</taxon>
        <taxon>Ecdysozoa</taxon>
        <taxon>Nematoda</taxon>
        <taxon>Chromadorea</taxon>
        <taxon>Rhabditida</taxon>
        <taxon>Spirurina</taxon>
        <taxon>Spiruromorpha</taxon>
        <taxon>Filarioidea</taxon>
        <taxon>Onchocercidae</taxon>
        <taxon>Onchocerca</taxon>
    </lineage>
</organism>
<dbReference type="Pfam" id="PF00004">
    <property type="entry name" value="AAA"/>
    <property type="match status" value="1"/>
</dbReference>
<proteinExistence type="inferred from homology"/>
<feature type="binding site" evidence="16">
    <location>
        <position position="841"/>
    </location>
    <ligand>
        <name>[4Fe-4S] cluster</name>
        <dbReference type="ChEBI" id="CHEBI:49883"/>
        <label>1</label>
    </ligand>
</feature>
<dbReference type="GO" id="GO:0000922">
    <property type="term" value="C:spindle pole"/>
    <property type="evidence" value="ECO:0007669"/>
    <property type="project" value="UniProtKB-SubCell"/>
</dbReference>
<evidence type="ECO:0000256" key="17">
    <source>
        <dbReference type="RuleBase" id="RU003694"/>
    </source>
</evidence>
<evidence type="ECO:0000256" key="8">
    <source>
        <dbReference type="ARBA" id="ARBA00022741"/>
    </source>
</evidence>
<dbReference type="InterPro" id="IPR027417">
    <property type="entry name" value="P-loop_NTPase"/>
</dbReference>
<evidence type="ECO:0000256" key="7">
    <source>
        <dbReference type="ARBA" id="ARBA00022723"/>
    </source>
</evidence>
<evidence type="ECO:0000256" key="12">
    <source>
        <dbReference type="ARBA" id="ARBA00023212"/>
    </source>
</evidence>
<dbReference type="Pfam" id="PF03834">
    <property type="entry name" value="Rad10"/>
    <property type="match status" value="1"/>
</dbReference>
<dbReference type="InterPro" id="IPR011335">
    <property type="entry name" value="Restrct_endonuc-II-like"/>
</dbReference>
<dbReference type="Pfam" id="PF17862">
    <property type="entry name" value="AAA_lid_3"/>
    <property type="match status" value="1"/>
</dbReference>
<dbReference type="GO" id="GO:0005813">
    <property type="term" value="C:centrosome"/>
    <property type="evidence" value="ECO:0007669"/>
    <property type="project" value="UniProtKB-SubCell"/>
</dbReference>
<evidence type="ECO:0000259" key="19">
    <source>
        <dbReference type="PROSITE" id="PS52004"/>
    </source>
</evidence>
<keyword evidence="9 15" id="KW-0067">ATP-binding</keyword>
<evidence type="ECO:0000313" key="21">
    <source>
        <dbReference type="Proteomes" id="UP000271087"/>
    </source>
</evidence>
<comment type="subunit">
    <text evidence="16">Heterotetramer of 2 NUBP1 and 2 NUBP2 chains.</text>
</comment>
<feature type="binding site" evidence="16">
    <location>
        <position position="1052"/>
    </location>
    <ligand>
        <name>[4Fe-4S] cluster</name>
        <dbReference type="ChEBI" id="CHEBI:49883"/>
        <label>2</label>
        <note>ligand shared with heterodimeric partner</note>
    </ligand>
</feature>
<comment type="cofactor">
    <cofactor evidence="16">
        <name>[4Fe-4S] cluster</name>
        <dbReference type="ChEBI" id="CHEBI:49883"/>
    </cofactor>
    <text evidence="16">Binds 4 [4Fe-4S] clusters per heterotetramer. Contains two stable clusters in the N-termini of NUBP1 and two labile, bridging clusters between subunits of the NUBP1-NUBP2 heterotetramer.</text>
</comment>
<dbReference type="GO" id="GO:0051539">
    <property type="term" value="F:4 iron, 4 sulfur cluster binding"/>
    <property type="evidence" value="ECO:0007669"/>
    <property type="project" value="UniProtKB-UniRule"/>
</dbReference>
<dbReference type="InterPro" id="IPR003593">
    <property type="entry name" value="AAA+_ATPase"/>
</dbReference>
<dbReference type="GO" id="GO:0051301">
    <property type="term" value="P:cell division"/>
    <property type="evidence" value="ECO:0007669"/>
    <property type="project" value="UniProtKB-KW"/>
</dbReference>
<dbReference type="HAMAP" id="MF_03038">
    <property type="entry name" value="NUBP1"/>
    <property type="match status" value="1"/>
</dbReference>
<dbReference type="GO" id="GO:0046872">
    <property type="term" value="F:metal ion binding"/>
    <property type="evidence" value="ECO:0007669"/>
    <property type="project" value="UniProtKB-KW"/>
</dbReference>
<comment type="subunit">
    <text evidence="15">Can homooligomerize into hexameric rings, which may be promoted by interaction with microtubules. Interacts with KATNB1, which may serve as a targeting subunit.</text>
</comment>
<dbReference type="SMART" id="SM00825">
    <property type="entry name" value="PKS_KS"/>
    <property type="match status" value="1"/>
</dbReference>
<gene>
    <name evidence="15" type="primary">KATNA1</name>
    <name evidence="20" type="ORF">NOO_LOCUS399</name>
</gene>
<dbReference type="SUPFAM" id="SSF47781">
    <property type="entry name" value="RuvA domain 2-like"/>
    <property type="match status" value="1"/>
</dbReference>
<keyword evidence="3 16" id="KW-0004">4Fe-4S</keyword>
<feature type="binding site" evidence="16">
    <location>
        <begin position="878"/>
        <end position="885"/>
    </location>
    <ligand>
        <name>ATP</name>
        <dbReference type="ChEBI" id="CHEBI:30616"/>
    </ligand>
</feature>
<feature type="binding site" evidence="16">
    <location>
        <position position="847"/>
    </location>
    <ligand>
        <name>[4Fe-4S] cluster</name>
        <dbReference type="ChEBI" id="CHEBI:49883"/>
        <label>1</label>
    </ligand>
</feature>
<dbReference type="SMART" id="SM00382">
    <property type="entry name" value="AAA"/>
    <property type="match status" value="2"/>
</dbReference>
<dbReference type="InterPro" id="IPR041569">
    <property type="entry name" value="AAA_lid_3"/>
</dbReference>
<dbReference type="GO" id="GO:0051013">
    <property type="term" value="P:microtubule severing"/>
    <property type="evidence" value="ECO:0007669"/>
    <property type="project" value="UniProtKB-UniRule"/>
</dbReference>
<dbReference type="InterPro" id="IPR014031">
    <property type="entry name" value="Ketoacyl_synth_C"/>
</dbReference>
<dbReference type="NCBIfam" id="TIGR00597">
    <property type="entry name" value="rad10"/>
    <property type="match status" value="1"/>
</dbReference>
<evidence type="ECO:0000256" key="1">
    <source>
        <dbReference type="ARBA" id="ARBA00004245"/>
    </source>
</evidence>
<dbReference type="FunFam" id="1.10.8.60:FF:000025">
    <property type="entry name" value="Katanin p60 ATPase-containing subunit A1"/>
    <property type="match status" value="1"/>
</dbReference>
<feature type="domain" description="Ketosynthase family 3 (KS3)" evidence="19">
    <location>
        <begin position="1128"/>
        <end position="1514"/>
    </location>
</feature>
<keyword evidence="4 15" id="KW-0963">Cytoplasm</keyword>
<dbReference type="GO" id="GO:0016887">
    <property type="term" value="F:ATP hydrolysis activity"/>
    <property type="evidence" value="ECO:0007669"/>
    <property type="project" value="InterPro"/>
</dbReference>
<feature type="binding site" evidence="16">
    <location>
        <position position="824"/>
    </location>
    <ligand>
        <name>[4Fe-4S] cluster</name>
        <dbReference type="ChEBI" id="CHEBI:49883"/>
        <label>1</label>
    </ligand>
</feature>
<dbReference type="Gene3D" id="1.10.8.60">
    <property type="match status" value="1"/>
</dbReference>
<dbReference type="Pfam" id="PF02801">
    <property type="entry name" value="Ketoacyl-synt_C"/>
    <property type="match status" value="1"/>
</dbReference>
<dbReference type="InterPro" id="IPR014030">
    <property type="entry name" value="Ketoacyl_synth_N"/>
</dbReference>
<dbReference type="Pfam" id="PF10609">
    <property type="entry name" value="ParA"/>
    <property type="match status" value="1"/>
</dbReference>
<dbReference type="InterPro" id="IPR020841">
    <property type="entry name" value="PKS_Beta-ketoAc_synthase_dom"/>
</dbReference>
<comment type="catalytic activity">
    <reaction evidence="15">
        <text>n ATP + n H2O + a microtubule = n ADP + n phosphate + (n+1) alpha/beta tubulin heterodimers.</text>
        <dbReference type="EC" id="5.6.1.1"/>
    </reaction>
</comment>
<protein>
    <recommendedName>
        <fullName evidence="15 16">Multifunctional fusion protein</fullName>
    </recommendedName>
    <domain>
        <recommendedName>
            <fullName evidence="15">Katanin p60 ATPase-containing subunit A1</fullName>
            <shortName evidence="15">Katanin p60 subunit A1</shortName>
            <ecNumber evidence="15">5.6.1.1</ecNumber>
        </recommendedName>
        <alternativeName>
            <fullName evidence="15">p60 katanin</fullName>
        </alternativeName>
    </domain>
    <domain>
        <recommendedName>
            <fullName evidence="16">Cytosolic Fe-S cluster assembly factor NUBP1 homolog</fullName>
        </recommendedName>
    </domain>
</protein>
<dbReference type="SUPFAM" id="SSF52540">
    <property type="entry name" value="P-loop containing nucleoside triphosphate hydrolases"/>
    <property type="match status" value="2"/>
</dbReference>
<comment type="similarity">
    <text evidence="2 17">Belongs to the thiolase-like superfamily. Beta-ketoacyl-ACP synthases family.</text>
</comment>
<dbReference type="InterPro" id="IPR047260">
    <property type="entry name" value="ERCC1-like_central_dom"/>
</dbReference>
<dbReference type="InterPro" id="IPR000808">
    <property type="entry name" value="Mrp-like_CS"/>
</dbReference>
<dbReference type="CDD" id="cd00834">
    <property type="entry name" value="KAS_I_II"/>
    <property type="match status" value="1"/>
</dbReference>
<dbReference type="GO" id="GO:0016746">
    <property type="term" value="F:acyltransferase activity"/>
    <property type="evidence" value="ECO:0007669"/>
    <property type="project" value="InterPro"/>
</dbReference>